<evidence type="ECO:0000256" key="2">
    <source>
        <dbReference type="ARBA" id="ARBA00022801"/>
    </source>
</evidence>
<evidence type="ECO:0000259" key="6">
    <source>
        <dbReference type="Pfam" id="PF02897"/>
    </source>
</evidence>
<feature type="signal peptide" evidence="4">
    <location>
        <begin position="1"/>
        <end position="19"/>
    </location>
</feature>
<evidence type="ECO:0000256" key="4">
    <source>
        <dbReference type="SAM" id="SignalP"/>
    </source>
</evidence>
<evidence type="ECO:0000313" key="8">
    <source>
        <dbReference type="Proteomes" id="UP000253307"/>
    </source>
</evidence>
<keyword evidence="2" id="KW-0378">Hydrolase</keyword>
<dbReference type="InterPro" id="IPR011042">
    <property type="entry name" value="6-blade_b-propeller_TolB-like"/>
</dbReference>
<keyword evidence="1" id="KW-0645">Protease</keyword>
<dbReference type="GO" id="GO:0006508">
    <property type="term" value="P:proteolysis"/>
    <property type="evidence" value="ECO:0007669"/>
    <property type="project" value="UniProtKB-KW"/>
</dbReference>
<dbReference type="PANTHER" id="PTHR42776">
    <property type="entry name" value="SERINE PEPTIDASE S9 FAMILY MEMBER"/>
    <property type="match status" value="1"/>
</dbReference>
<comment type="caution">
    <text evidence="7">The sequence shown here is derived from an EMBL/GenBank/DDBJ whole genome shotgun (WGS) entry which is preliminary data.</text>
</comment>
<dbReference type="SUPFAM" id="SSF53474">
    <property type="entry name" value="alpha/beta-Hydrolases"/>
    <property type="match status" value="1"/>
</dbReference>
<name>A0A368BZH4_9GAMM</name>
<evidence type="ECO:0000256" key="3">
    <source>
        <dbReference type="ARBA" id="ARBA00022825"/>
    </source>
</evidence>
<dbReference type="EMBL" id="QOPE01000002">
    <property type="protein sequence ID" value="RCL42631.1"/>
    <property type="molecule type" value="Genomic_DNA"/>
</dbReference>
<dbReference type="InterPro" id="IPR001375">
    <property type="entry name" value="Peptidase_S9_cat"/>
</dbReference>
<accession>A0A368BZH4</accession>
<dbReference type="InterPro" id="IPR002470">
    <property type="entry name" value="Peptidase_S9A"/>
</dbReference>
<dbReference type="InterPro" id="IPR023302">
    <property type="entry name" value="Pept_S9A_N"/>
</dbReference>
<keyword evidence="4" id="KW-0732">Signal</keyword>
<reference evidence="7 8" key="1">
    <citation type="journal article" date="2018" name="Microbiome">
        <title>Fine metagenomic profile of the Mediterranean stratified and mixed water columns revealed by assembly and recruitment.</title>
        <authorList>
            <person name="Haro-Moreno J.M."/>
            <person name="Lopez-Perez M."/>
            <person name="De La Torre J.R."/>
            <person name="Picazo A."/>
            <person name="Camacho A."/>
            <person name="Rodriguez-Valera F."/>
        </authorList>
    </citation>
    <scope>NUCLEOTIDE SEQUENCE [LARGE SCALE GENOMIC DNA]</scope>
    <source>
        <strain evidence="7">MED-G82</strain>
    </source>
</reference>
<evidence type="ECO:0000256" key="1">
    <source>
        <dbReference type="ARBA" id="ARBA00022670"/>
    </source>
</evidence>
<dbReference type="PRINTS" id="PR00862">
    <property type="entry name" value="PROLIGOPTASE"/>
</dbReference>
<dbReference type="Gene3D" id="2.120.10.30">
    <property type="entry name" value="TolB, C-terminal domain"/>
    <property type="match status" value="1"/>
</dbReference>
<dbReference type="Pfam" id="PF02897">
    <property type="entry name" value="Peptidase_S9_N"/>
    <property type="match status" value="1"/>
</dbReference>
<dbReference type="Proteomes" id="UP000253307">
    <property type="component" value="Unassembled WGS sequence"/>
</dbReference>
<feature type="domain" description="Peptidase S9 prolyl oligopeptidase catalytic" evidence="5">
    <location>
        <begin position="433"/>
        <end position="644"/>
    </location>
</feature>
<feature type="chain" id="PRO_5016885389" evidence="4">
    <location>
        <begin position="20"/>
        <end position="644"/>
    </location>
</feature>
<gene>
    <name evidence="7" type="ORF">DBW96_00480</name>
</gene>
<dbReference type="Pfam" id="PF00326">
    <property type="entry name" value="Peptidase_S9"/>
    <property type="match status" value="1"/>
</dbReference>
<dbReference type="Gene3D" id="3.40.50.1820">
    <property type="entry name" value="alpha/beta hydrolase"/>
    <property type="match status" value="1"/>
</dbReference>
<evidence type="ECO:0000259" key="5">
    <source>
        <dbReference type="Pfam" id="PF00326"/>
    </source>
</evidence>
<dbReference type="InterPro" id="IPR029058">
    <property type="entry name" value="AB_hydrolase_fold"/>
</dbReference>
<feature type="domain" description="Peptidase S9A N-terminal" evidence="6">
    <location>
        <begin position="98"/>
        <end position="363"/>
    </location>
</feature>
<organism evidence="7 8">
    <name type="scientific">SAR86 cluster bacterium</name>
    <dbReference type="NCBI Taxonomy" id="2030880"/>
    <lineage>
        <taxon>Bacteria</taxon>
        <taxon>Pseudomonadati</taxon>
        <taxon>Pseudomonadota</taxon>
        <taxon>Gammaproteobacteria</taxon>
        <taxon>SAR86 cluster</taxon>
    </lineage>
</organism>
<dbReference type="GO" id="GO:0004252">
    <property type="term" value="F:serine-type endopeptidase activity"/>
    <property type="evidence" value="ECO:0007669"/>
    <property type="project" value="InterPro"/>
</dbReference>
<proteinExistence type="predicted"/>
<protein>
    <submittedName>
        <fullName evidence="7">S9 family peptidase</fullName>
    </submittedName>
</protein>
<sequence length="644" mass="72356">MKKSILWFLCLNLVLILDAQETRTENNGNLILEDIPIIPQAIKDDLSKFQNVRSAGFRGFNHENGIFITTRFGNVSQLHSVDSPGATRQQVTFFQEPLGSISTNPNNSSIAFTMDKGGTENAQIYLLDTDNGESKLLTDGISRNGGPLWSNNGAMIAFQSTKRNGRSNDIWLMSVENPNEAKILLKSSDGSWWGASDWTKDDSKVLVQNYISVANSKAYIVDLKSKKKELVLGKENESSVNAALAFDKNDQGLFFITDRFAQYNQLAYKNLNTEEITVISKDISWDVDGFAINEKRGRAAFVVNENGYSSLYLLNPQTFKYKKVKSIPIGLIGGMEFNRNNKSLGLTINTFQSPSDAHVLDLKSNPLGYGDLTRWTFSEVGGLDTSKFVEPKLIHYPSFDSRKIPAFIYANKTKDPQPVIIYIHGGPEGQSRPSFSSTFQLWIKNLNAAVITPNVRGSEGYGKEYLSLDNGFNREDSVKDIGALIDWIETQPDLDSERVAVYGGSYGGYMVLASAVHYSDRLKAAVDIVGISNFVTFLKNTKDYRRDLRRVEYGDERDPKMEKFLQSISPNNNVDKIKVPLFVVQGENDPRVPVTEAKQIVAALREKDKKVWYMNALNEGHGYRKKENRDIYQQAVVLFLREHL</sequence>
<dbReference type="PANTHER" id="PTHR42776:SF27">
    <property type="entry name" value="DIPEPTIDYL PEPTIDASE FAMILY MEMBER 6"/>
    <property type="match status" value="1"/>
</dbReference>
<keyword evidence="3" id="KW-0720">Serine protease</keyword>
<dbReference type="AlphaFoldDB" id="A0A368BZH4"/>
<dbReference type="SUPFAM" id="SSF50993">
    <property type="entry name" value="Peptidase/esterase 'gauge' domain"/>
    <property type="match status" value="1"/>
</dbReference>
<evidence type="ECO:0000313" key="7">
    <source>
        <dbReference type="EMBL" id="RCL42631.1"/>
    </source>
</evidence>